<evidence type="ECO:0000313" key="2">
    <source>
        <dbReference type="Proteomes" id="UP000193738"/>
    </source>
</evidence>
<dbReference type="STRING" id="1777.AWC07_01050"/>
<reference evidence="1 2" key="1">
    <citation type="submission" date="2016-01" db="EMBL/GenBank/DDBJ databases">
        <title>The new phylogeny of the genus Mycobacterium.</title>
        <authorList>
            <person name="Tarcisio F."/>
            <person name="Conor M."/>
            <person name="Antonella G."/>
            <person name="Elisabetta G."/>
            <person name="Giulia F.S."/>
            <person name="Sara T."/>
            <person name="Anna F."/>
            <person name="Clotilde B."/>
            <person name="Roberto B."/>
            <person name="Veronica D.S."/>
            <person name="Fabio R."/>
            <person name="Monica P."/>
            <person name="Olivier J."/>
            <person name="Enrico T."/>
            <person name="Nicola S."/>
        </authorList>
    </citation>
    <scope>NUCLEOTIDE SEQUENCE [LARGE SCALE GENOMIC DNA]</scope>
    <source>
        <strain evidence="1 2">DSM 43505</strain>
    </source>
</reference>
<dbReference type="AlphaFoldDB" id="A0A1X1VEH8"/>
<comment type="caution">
    <text evidence="1">The sequence shown here is derived from an EMBL/GenBank/DDBJ whole genome shotgun (WGS) entry which is preliminary data.</text>
</comment>
<name>A0A1X1VEH8_MYCGS</name>
<proteinExistence type="predicted"/>
<protein>
    <submittedName>
        <fullName evidence="1">Uncharacterized protein</fullName>
    </submittedName>
</protein>
<keyword evidence="2" id="KW-1185">Reference proteome</keyword>
<gene>
    <name evidence="1" type="ORF">AWC07_01050</name>
</gene>
<evidence type="ECO:0000313" key="1">
    <source>
        <dbReference type="EMBL" id="ORV67454.1"/>
    </source>
</evidence>
<dbReference type="EMBL" id="LQOX01000111">
    <property type="protein sequence ID" value="ORV67454.1"/>
    <property type="molecule type" value="Genomic_DNA"/>
</dbReference>
<accession>A0A1X1VEH8</accession>
<organism evidence="1 2">
    <name type="scientific">Mycobacterium gastri</name>
    <dbReference type="NCBI Taxonomy" id="1777"/>
    <lineage>
        <taxon>Bacteria</taxon>
        <taxon>Bacillati</taxon>
        <taxon>Actinomycetota</taxon>
        <taxon>Actinomycetes</taxon>
        <taxon>Mycobacteriales</taxon>
        <taxon>Mycobacteriaceae</taxon>
        <taxon>Mycobacterium</taxon>
    </lineage>
</organism>
<dbReference type="Proteomes" id="UP000193738">
    <property type="component" value="Unassembled WGS sequence"/>
</dbReference>
<sequence>MAGGYCLRTLPKLSHRSLPILAAQRADADALAADAEARGWDQEATRHRRLVERLDQLMNQTDIQ</sequence>